<sequence>MVLTAICEMSILINNNMSLSFLVDNLEYLLSKVFYLTQRFLHRHRIHRFQNIHYINDDSFYFKLQQTSKLDLRRRETFF</sequence>
<organism evidence="1 2">
    <name type="scientific">Brachionus plicatilis</name>
    <name type="common">Marine rotifer</name>
    <name type="synonym">Brachionus muelleri</name>
    <dbReference type="NCBI Taxonomy" id="10195"/>
    <lineage>
        <taxon>Eukaryota</taxon>
        <taxon>Metazoa</taxon>
        <taxon>Spiralia</taxon>
        <taxon>Gnathifera</taxon>
        <taxon>Rotifera</taxon>
        <taxon>Eurotatoria</taxon>
        <taxon>Monogononta</taxon>
        <taxon>Pseudotrocha</taxon>
        <taxon>Ploima</taxon>
        <taxon>Brachionidae</taxon>
        <taxon>Brachionus</taxon>
    </lineage>
</organism>
<reference evidence="1 2" key="1">
    <citation type="journal article" date="2018" name="Sci. Rep.">
        <title>Genomic signatures of local adaptation to the degree of environmental predictability in rotifers.</title>
        <authorList>
            <person name="Franch-Gras L."/>
            <person name="Hahn C."/>
            <person name="Garcia-Roger E.M."/>
            <person name="Carmona M.J."/>
            <person name="Serra M."/>
            <person name="Gomez A."/>
        </authorList>
    </citation>
    <scope>NUCLEOTIDE SEQUENCE [LARGE SCALE GENOMIC DNA]</scope>
    <source>
        <strain evidence="1">HYR1</strain>
    </source>
</reference>
<name>A0A3M7SA15_BRAPC</name>
<comment type="caution">
    <text evidence="1">The sequence shown here is derived from an EMBL/GenBank/DDBJ whole genome shotgun (WGS) entry which is preliminary data.</text>
</comment>
<protein>
    <submittedName>
        <fullName evidence="1">Uncharacterized protein</fullName>
    </submittedName>
</protein>
<proteinExistence type="predicted"/>
<dbReference type="EMBL" id="REGN01001811">
    <property type="protein sequence ID" value="RNA32380.1"/>
    <property type="molecule type" value="Genomic_DNA"/>
</dbReference>
<evidence type="ECO:0000313" key="2">
    <source>
        <dbReference type="Proteomes" id="UP000276133"/>
    </source>
</evidence>
<evidence type="ECO:0000313" key="1">
    <source>
        <dbReference type="EMBL" id="RNA32380.1"/>
    </source>
</evidence>
<dbReference type="AlphaFoldDB" id="A0A3M7SA15"/>
<dbReference type="Proteomes" id="UP000276133">
    <property type="component" value="Unassembled WGS sequence"/>
</dbReference>
<accession>A0A3M7SA15</accession>
<gene>
    <name evidence="1" type="ORF">BpHYR1_043913</name>
</gene>
<keyword evidence="2" id="KW-1185">Reference proteome</keyword>